<evidence type="ECO:0000313" key="3">
    <source>
        <dbReference type="EMBL" id="CAK7225304.1"/>
    </source>
</evidence>
<dbReference type="Gene3D" id="1.20.1280.50">
    <property type="match status" value="1"/>
</dbReference>
<dbReference type="SMART" id="SM00256">
    <property type="entry name" value="FBOX"/>
    <property type="match status" value="1"/>
</dbReference>
<dbReference type="Pfam" id="PF12937">
    <property type="entry name" value="F-box-like"/>
    <property type="match status" value="1"/>
</dbReference>
<keyword evidence="4" id="KW-1185">Reference proteome</keyword>
<dbReference type="InterPro" id="IPR001810">
    <property type="entry name" value="F-box_dom"/>
</dbReference>
<dbReference type="EMBL" id="CAWUHC010000053">
    <property type="protein sequence ID" value="CAK7225304.1"/>
    <property type="molecule type" value="Genomic_DNA"/>
</dbReference>
<comment type="caution">
    <text evidence="3">The sequence shown here is derived from an EMBL/GenBank/DDBJ whole genome shotgun (WGS) entry which is preliminary data.</text>
</comment>
<evidence type="ECO:0000259" key="2">
    <source>
        <dbReference type="PROSITE" id="PS50181"/>
    </source>
</evidence>
<proteinExistence type="predicted"/>
<organism evidence="3 4">
    <name type="scientific">Sporothrix bragantina</name>
    <dbReference type="NCBI Taxonomy" id="671064"/>
    <lineage>
        <taxon>Eukaryota</taxon>
        <taxon>Fungi</taxon>
        <taxon>Dikarya</taxon>
        <taxon>Ascomycota</taxon>
        <taxon>Pezizomycotina</taxon>
        <taxon>Sordariomycetes</taxon>
        <taxon>Sordariomycetidae</taxon>
        <taxon>Ophiostomatales</taxon>
        <taxon>Ophiostomataceae</taxon>
        <taxon>Sporothrix</taxon>
    </lineage>
</organism>
<feature type="compositionally biased region" description="Low complexity" evidence="1">
    <location>
        <begin position="549"/>
        <end position="559"/>
    </location>
</feature>
<evidence type="ECO:0000313" key="4">
    <source>
        <dbReference type="Proteomes" id="UP001642406"/>
    </source>
</evidence>
<reference evidence="3 4" key="1">
    <citation type="submission" date="2024-01" db="EMBL/GenBank/DDBJ databases">
        <authorList>
            <person name="Allen C."/>
            <person name="Tagirdzhanova G."/>
        </authorList>
    </citation>
    <scope>NUCLEOTIDE SEQUENCE [LARGE SCALE GENOMIC DNA]</scope>
</reference>
<dbReference type="PROSITE" id="PS50181">
    <property type="entry name" value="FBOX"/>
    <property type="match status" value="1"/>
</dbReference>
<dbReference type="InterPro" id="IPR036047">
    <property type="entry name" value="F-box-like_dom_sf"/>
</dbReference>
<dbReference type="CDD" id="cd09917">
    <property type="entry name" value="F-box_SF"/>
    <property type="match status" value="1"/>
</dbReference>
<accession>A0ABP0C038</accession>
<dbReference type="SUPFAM" id="SSF81383">
    <property type="entry name" value="F-box domain"/>
    <property type="match status" value="1"/>
</dbReference>
<protein>
    <recommendedName>
        <fullName evidence="2">F-box domain-containing protein</fullName>
    </recommendedName>
</protein>
<gene>
    <name evidence="3" type="ORF">SBRCBS47491_005841</name>
</gene>
<feature type="domain" description="F-box" evidence="2">
    <location>
        <begin position="18"/>
        <end position="67"/>
    </location>
</feature>
<dbReference type="Proteomes" id="UP001642406">
    <property type="component" value="Unassembled WGS sequence"/>
</dbReference>
<name>A0ABP0C038_9PEZI</name>
<feature type="compositionally biased region" description="Acidic residues" evidence="1">
    <location>
        <begin position="496"/>
        <end position="524"/>
    </location>
</feature>
<sequence>MASPDTAAGPSLAHGLATDPLARLPIELLLRITRHLNTTDLCAVRLTSRTLERALFHSFSHEFFRRKQFMLTDLSLQALIDIAQHPAFSQTLRHVSIGLEKFSLAPIQDFRTPEQAIAFQTGAAQQQSLFMTGRGVQLLATAFALLPNLETVDIRDFYSHTRYRDGAYVPWRSYGLQRTQESMDDVTSQTLLSAGQDTAFPSQAFALVVAALAQANARPRNLEVMLRSRTHGLTGAAFDLTSFSGVPNDTTDASSPPQVPTLGVLAGLRRLHLDLQFTQQAGWGTRLSAADFRGNRFQEVSVAGLPLHAWLAHCPEIEWLRLNLQFANGPRGSIFLDALGAPLPAAYPFTTSPSASPDITMPFASRLRRFEIGRTACSYKSLMGVLKRMPALEHLALWHVTLACPAGGEENPRSIWNKFFGALAQDPLGSQLRHVSLLSLRVDDSPGSHSHSTHGVSFDGKFDAEHTAALEEPMLGWLRVMCAIAHTMIPEPNAPADDEEGDSEDEESEGEEDGDEQDESEEQDAGGGGDGENQATQDGQDGQTSHTVQDGQAGQDGQDSAMTDGA</sequence>
<feature type="region of interest" description="Disordered" evidence="1">
    <location>
        <begin position="490"/>
        <end position="566"/>
    </location>
</feature>
<feature type="compositionally biased region" description="Polar residues" evidence="1">
    <location>
        <begin position="533"/>
        <end position="548"/>
    </location>
</feature>
<evidence type="ECO:0000256" key="1">
    <source>
        <dbReference type="SAM" id="MobiDB-lite"/>
    </source>
</evidence>